<comment type="caution">
    <text evidence="2">The sequence shown here is derived from an EMBL/GenBank/DDBJ whole genome shotgun (WGS) entry which is preliminary data.</text>
</comment>
<feature type="coiled-coil region" evidence="1">
    <location>
        <begin position="4"/>
        <end position="66"/>
    </location>
</feature>
<name>A0ABD1X7V5_9LAMI</name>
<dbReference type="Proteomes" id="UP001604277">
    <property type="component" value="Unassembled WGS sequence"/>
</dbReference>
<organism evidence="2 3">
    <name type="scientific">Forsythia ovata</name>
    <dbReference type="NCBI Taxonomy" id="205694"/>
    <lineage>
        <taxon>Eukaryota</taxon>
        <taxon>Viridiplantae</taxon>
        <taxon>Streptophyta</taxon>
        <taxon>Embryophyta</taxon>
        <taxon>Tracheophyta</taxon>
        <taxon>Spermatophyta</taxon>
        <taxon>Magnoliopsida</taxon>
        <taxon>eudicotyledons</taxon>
        <taxon>Gunneridae</taxon>
        <taxon>Pentapetalae</taxon>
        <taxon>asterids</taxon>
        <taxon>lamiids</taxon>
        <taxon>Lamiales</taxon>
        <taxon>Oleaceae</taxon>
        <taxon>Forsythieae</taxon>
        <taxon>Forsythia</taxon>
    </lineage>
</organism>
<evidence type="ECO:0000256" key="1">
    <source>
        <dbReference type="SAM" id="Coils"/>
    </source>
</evidence>
<reference evidence="3" key="1">
    <citation type="submission" date="2024-07" db="EMBL/GenBank/DDBJ databases">
        <title>Two chromosome-level genome assemblies of Korean endemic species Abeliophyllum distichum and Forsythia ovata (Oleaceae).</title>
        <authorList>
            <person name="Jang H."/>
        </authorList>
    </citation>
    <scope>NUCLEOTIDE SEQUENCE [LARGE SCALE GENOMIC DNA]</scope>
</reference>
<accession>A0ABD1X7V5</accession>
<keyword evidence="3" id="KW-1185">Reference proteome</keyword>
<evidence type="ECO:0000313" key="2">
    <source>
        <dbReference type="EMBL" id="KAL2558041.1"/>
    </source>
</evidence>
<gene>
    <name evidence="2" type="ORF">Fot_02780</name>
</gene>
<evidence type="ECO:0000313" key="3">
    <source>
        <dbReference type="Proteomes" id="UP001604277"/>
    </source>
</evidence>
<keyword evidence="1" id="KW-0175">Coiled coil</keyword>
<protein>
    <submittedName>
        <fullName evidence="2">Uncharacterized protein</fullName>
    </submittedName>
</protein>
<proteinExistence type="predicted"/>
<sequence>MNAQQVASSDVKEANNNVRLLRKEVYSNQSEMAKLKENVVAREAEITKLKADLEMSSKEKHDAKETINGILSASASSTLMFVPSILISNTMSIKYLKISNVFSRTSNDDDEMSEGFFETIDELECMTRETSDVLEEMNDKFSACE</sequence>
<dbReference type="AlphaFoldDB" id="A0ABD1X7V5"/>
<dbReference type="EMBL" id="JBFOLJ010000001">
    <property type="protein sequence ID" value="KAL2558041.1"/>
    <property type="molecule type" value="Genomic_DNA"/>
</dbReference>